<dbReference type="CDD" id="cd00202">
    <property type="entry name" value="ZnF_GATA"/>
    <property type="match status" value="1"/>
</dbReference>
<dbReference type="STRING" id="578462.A0A0L0SCM5"/>
<dbReference type="InterPro" id="IPR000679">
    <property type="entry name" value="Znf_GATA"/>
</dbReference>
<feature type="region of interest" description="Disordered" evidence="1">
    <location>
        <begin position="42"/>
        <end position="61"/>
    </location>
</feature>
<sequence>MTTTSNPGAPAVSGPGAFGASVAGAMSPNLHNVLGHDALFKRSRRKSIPTRSPSPSMAGMGPPGVVFQIPFSLDAPDPWLWSSGALSPTLPLVHMRSRSDSLPVVPTPVNPRGRASSVPRGPAGPSSPRGRYAQAPPRHAAAAHAAYTANGRGRAWNGGDAACPSPLGRPVDASFSSDEDEDLHTRLALSTVPVPAATTTPTSALGLQPPGSAASMLAMSLATPSPPPHGMLAFDLPARMVQLPLPPSTASAAHELIRARSLSPAPTSFARLQGIPEVPATAAAAAAAATARARTASPVDPDVGRSRTRAETCSATPEPAPSLQPPQPISRPSRLQSLETNPIRPASRAATPLLETVEEETPPVQVVSRADRDRPQSPYAGTSAVDFVSHGGEKFETYVRARRPSDASFVRGGTASPPMPAPQATPRRVPRSRSRSVSPPMDKMEEDGDAYVPLLAPVPRRKRTTSQQQQPRPTSTSPPPPATTRRSRSPASNDENEAGGEGGAVGPRKSCHSCGSTKSAQSTWRTGWHESVTLCNQCGLRYNRNGHIHCERCNYIPTKSEAPARMCRVCNLPI</sequence>
<dbReference type="GO" id="GO:0008270">
    <property type="term" value="F:zinc ion binding"/>
    <property type="evidence" value="ECO:0007669"/>
    <property type="project" value="InterPro"/>
</dbReference>
<feature type="compositionally biased region" description="Low complexity" evidence="1">
    <location>
        <begin position="115"/>
        <end position="144"/>
    </location>
</feature>
<dbReference type="AlphaFoldDB" id="A0A0L0SCM5"/>
<reference evidence="4" key="2">
    <citation type="submission" date="2009-11" db="EMBL/GenBank/DDBJ databases">
        <title>The Genome Sequence of Allomyces macrogynus strain ATCC 38327.</title>
        <authorList>
            <consortium name="The Broad Institute Genome Sequencing Platform"/>
            <person name="Russ C."/>
            <person name="Cuomo C."/>
            <person name="Shea T."/>
            <person name="Young S.K."/>
            <person name="Zeng Q."/>
            <person name="Koehrsen M."/>
            <person name="Haas B."/>
            <person name="Borodovsky M."/>
            <person name="Guigo R."/>
            <person name="Alvarado L."/>
            <person name="Berlin A."/>
            <person name="Borenstein D."/>
            <person name="Chen Z."/>
            <person name="Engels R."/>
            <person name="Freedman E."/>
            <person name="Gellesch M."/>
            <person name="Goldberg J."/>
            <person name="Griggs A."/>
            <person name="Gujja S."/>
            <person name="Heiman D."/>
            <person name="Hepburn T."/>
            <person name="Howarth C."/>
            <person name="Jen D."/>
            <person name="Larson L."/>
            <person name="Lewis B."/>
            <person name="Mehta T."/>
            <person name="Park D."/>
            <person name="Pearson M."/>
            <person name="Roberts A."/>
            <person name="Saif S."/>
            <person name="Shenoy N."/>
            <person name="Sisk P."/>
            <person name="Stolte C."/>
            <person name="Sykes S."/>
            <person name="Walk T."/>
            <person name="White J."/>
            <person name="Yandava C."/>
            <person name="Burger G."/>
            <person name="Gray M.W."/>
            <person name="Holland P.W.H."/>
            <person name="King N."/>
            <person name="Lang F.B.F."/>
            <person name="Roger A.J."/>
            <person name="Ruiz-Trillo I."/>
            <person name="Lander E."/>
            <person name="Nusbaum C."/>
        </authorList>
    </citation>
    <scope>NUCLEOTIDE SEQUENCE [LARGE SCALE GENOMIC DNA]</scope>
    <source>
        <strain evidence="4">ATCC 38327</strain>
    </source>
</reference>
<evidence type="ECO:0000256" key="1">
    <source>
        <dbReference type="SAM" id="MobiDB-lite"/>
    </source>
</evidence>
<dbReference type="GO" id="GO:0006355">
    <property type="term" value="P:regulation of DNA-templated transcription"/>
    <property type="evidence" value="ECO:0007669"/>
    <property type="project" value="InterPro"/>
</dbReference>
<reference evidence="3 4" key="1">
    <citation type="submission" date="2009-11" db="EMBL/GenBank/DDBJ databases">
        <title>Annotation of Allomyces macrogynus ATCC 38327.</title>
        <authorList>
            <consortium name="The Broad Institute Genome Sequencing Platform"/>
            <person name="Russ C."/>
            <person name="Cuomo C."/>
            <person name="Burger G."/>
            <person name="Gray M.W."/>
            <person name="Holland P.W.H."/>
            <person name="King N."/>
            <person name="Lang F.B.F."/>
            <person name="Roger A.J."/>
            <person name="Ruiz-Trillo I."/>
            <person name="Young S.K."/>
            <person name="Zeng Q."/>
            <person name="Gargeya S."/>
            <person name="Fitzgerald M."/>
            <person name="Haas B."/>
            <person name="Abouelleil A."/>
            <person name="Alvarado L."/>
            <person name="Arachchi H.M."/>
            <person name="Berlin A."/>
            <person name="Chapman S.B."/>
            <person name="Gearin G."/>
            <person name="Goldberg J."/>
            <person name="Griggs A."/>
            <person name="Gujja S."/>
            <person name="Hansen M."/>
            <person name="Heiman D."/>
            <person name="Howarth C."/>
            <person name="Larimer J."/>
            <person name="Lui A."/>
            <person name="MacDonald P.J.P."/>
            <person name="McCowen C."/>
            <person name="Montmayeur A."/>
            <person name="Murphy C."/>
            <person name="Neiman D."/>
            <person name="Pearson M."/>
            <person name="Priest M."/>
            <person name="Roberts A."/>
            <person name="Saif S."/>
            <person name="Shea T."/>
            <person name="Sisk P."/>
            <person name="Stolte C."/>
            <person name="Sykes S."/>
            <person name="Wortman J."/>
            <person name="Nusbaum C."/>
            <person name="Birren B."/>
        </authorList>
    </citation>
    <scope>NUCLEOTIDE SEQUENCE [LARGE SCALE GENOMIC DNA]</scope>
    <source>
        <strain evidence="3 4">ATCC 38327</strain>
    </source>
</reference>
<dbReference type="SMART" id="SM00401">
    <property type="entry name" value="ZnF_GATA"/>
    <property type="match status" value="1"/>
</dbReference>
<protein>
    <recommendedName>
        <fullName evidence="2">GATA-type domain-containing protein</fullName>
    </recommendedName>
</protein>
<dbReference type="VEuPathDB" id="FungiDB:AMAG_05563"/>
<accession>A0A0L0SCM5</accession>
<feature type="domain" description="GATA-type" evidence="2">
    <location>
        <begin position="505"/>
        <end position="557"/>
    </location>
</feature>
<name>A0A0L0SCM5_ALLM3</name>
<gene>
    <name evidence="3" type="ORF">AMAG_05563</name>
</gene>
<feature type="region of interest" description="Disordered" evidence="1">
    <location>
        <begin position="407"/>
        <end position="516"/>
    </location>
</feature>
<feature type="region of interest" description="Disordered" evidence="1">
    <location>
        <begin position="291"/>
        <end position="385"/>
    </location>
</feature>
<dbReference type="InterPro" id="IPR013088">
    <property type="entry name" value="Znf_NHR/GATA"/>
</dbReference>
<feature type="region of interest" description="Disordered" evidence="1">
    <location>
        <begin position="100"/>
        <end position="144"/>
    </location>
</feature>
<evidence type="ECO:0000259" key="2">
    <source>
        <dbReference type="SMART" id="SM00401"/>
    </source>
</evidence>
<dbReference type="OrthoDB" id="2162994at2759"/>
<feature type="region of interest" description="Disordered" evidence="1">
    <location>
        <begin position="1"/>
        <end position="24"/>
    </location>
</feature>
<dbReference type="GO" id="GO:0043565">
    <property type="term" value="F:sequence-specific DNA binding"/>
    <property type="evidence" value="ECO:0007669"/>
    <property type="project" value="InterPro"/>
</dbReference>
<feature type="compositionally biased region" description="Low complexity" evidence="1">
    <location>
        <begin position="465"/>
        <end position="475"/>
    </location>
</feature>
<keyword evidence="4" id="KW-1185">Reference proteome</keyword>
<evidence type="ECO:0000313" key="3">
    <source>
        <dbReference type="EMBL" id="KNE60140.1"/>
    </source>
</evidence>
<evidence type="ECO:0000313" key="4">
    <source>
        <dbReference type="Proteomes" id="UP000054350"/>
    </source>
</evidence>
<dbReference type="Pfam" id="PF00320">
    <property type="entry name" value="GATA"/>
    <property type="match status" value="1"/>
</dbReference>
<dbReference type="Gene3D" id="3.30.50.10">
    <property type="entry name" value="Erythroid Transcription Factor GATA-1, subunit A"/>
    <property type="match status" value="1"/>
</dbReference>
<proteinExistence type="predicted"/>
<dbReference type="EMBL" id="GG745335">
    <property type="protein sequence ID" value="KNE60140.1"/>
    <property type="molecule type" value="Genomic_DNA"/>
</dbReference>
<dbReference type="Proteomes" id="UP000054350">
    <property type="component" value="Unassembled WGS sequence"/>
</dbReference>
<organism evidence="3 4">
    <name type="scientific">Allomyces macrogynus (strain ATCC 38327)</name>
    <name type="common">Allomyces javanicus var. macrogynus</name>
    <dbReference type="NCBI Taxonomy" id="578462"/>
    <lineage>
        <taxon>Eukaryota</taxon>
        <taxon>Fungi</taxon>
        <taxon>Fungi incertae sedis</taxon>
        <taxon>Blastocladiomycota</taxon>
        <taxon>Blastocladiomycetes</taxon>
        <taxon>Blastocladiales</taxon>
        <taxon>Blastocladiaceae</taxon>
        <taxon>Allomyces</taxon>
    </lineage>
</organism>
<feature type="compositionally biased region" description="Pro residues" evidence="1">
    <location>
        <begin position="318"/>
        <end position="329"/>
    </location>
</feature>